<dbReference type="PANTHER" id="PTHR44170:SF54">
    <property type="entry name" value="FI24025P1"/>
    <property type="match status" value="1"/>
</dbReference>
<keyword evidence="19" id="KW-1185">Reference proteome</keyword>
<dbReference type="InterPro" id="IPR007110">
    <property type="entry name" value="Ig-like_dom"/>
</dbReference>
<feature type="compositionally biased region" description="Polar residues" evidence="13">
    <location>
        <begin position="1151"/>
        <end position="1166"/>
    </location>
</feature>
<feature type="region of interest" description="Disordered" evidence="13">
    <location>
        <begin position="1133"/>
        <end position="1183"/>
    </location>
</feature>
<evidence type="ECO:0000256" key="5">
    <source>
        <dbReference type="ARBA" id="ARBA00022692"/>
    </source>
</evidence>
<evidence type="ECO:0000259" key="17">
    <source>
        <dbReference type="PROSITE" id="PS50853"/>
    </source>
</evidence>
<feature type="region of interest" description="Disordered" evidence="13">
    <location>
        <begin position="1301"/>
        <end position="1376"/>
    </location>
</feature>
<keyword evidence="10" id="KW-1015">Disulfide bond</keyword>
<dbReference type="InterPro" id="IPR003961">
    <property type="entry name" value="FN3_dom"/>
</dbReference>
<keyword evidence="8 14" id="KW-1133">Transmembrane helix</keyword>
<dbReference type="PANTHER" id="PTHR44170">
    <property type="entry name" value="PROTEIN SIDEKICK"/>
    <property type="match status" value="1"/>
</dbReference>
<gene>
    <name evidence="18" type="ORF">O3M35_010022</name>
</gene>
<dbReference type="GO" id="GO:0005886">
    <property type="term" value="C:plasma membrane"/>
    <property type="evidence" value="ECO:0007669"/>
    <property type="project" value="UniProtKB-SubCell"/>
</dbReference>
<keyword evidence="5 14" id="KW-0812">Transmembrane</keyword>
<feature type="domain" description="Fibronectin type-III" evidence="17">
    <location>
        <begin position="742"/>
        <end position="835"/>
    </location>
</feature>
<evidence type="ECO:0000256" key="2">
    <source>
        <dbReference type="ARBA" id="ARBA00004479"/>
    </source>
</evidence>
<evidence type="ECO:0000313" key="18">
    <source>
        <dbReference type="EMBL" id="KAK9503476.1"/>
    </source>
</evidence>
<dbReference type="GO" id="GO:0098609">
    <property type="term" value="P:cell-cell adhesion"/>
    <property type="evidence" value="ECO:0007669"/>
    <property type="project" value="TreeGrafter"/>
</dbReference>
<evidence type="ECO:0000256" key="14">
    <source>
        <dbReference type="SAM" id="Phobius"/>
    </source>
</evidence>
<feature type="compositionally biased region" description="Gly residues" evidence="13">
    <location>
        <begin position="1138"/>
        <end position="1147"/>
    </location>
</feature>
<name>A0AAW1CYD3_9HEMI</name>
<evidence type="ECO:0008006" key="20">
    <source>
        <dbReference type="Google" id="ProtNLM"/>
    </source>
</evidence>
<feature type="domain" description="Ig-like" evidence="16">
    <location>
        <begin position="239"/>
        <end position="327"/>
    </location>
</feature>
<feature type="chain" id="PRO_5043833506" description="Neogenin" evidence="15">
    <location>
        <begin position="31"/>
        <end position="1428"/>
    </location>
</feature>
<dbReference type="FunFam" id="2.60.40.10:FF:000273">
    <property type="entry name" value="contactin-3 isoform X1"/>
    <property type="match status" value="1"/>
</dbReference>
<dbReference type="InterPro" id="IPR003598">
    <property type="entry name" value="Ig_sub2"/>
</dbReference>
<evidence type="ECO:0000256" key="6">
    <source>
        <dbReference type="ARBA" id="ARBA00022729"/>
    </source>
</evidence>
<dbReference type="InterPro" id="IPR013783">
    <property type="entry name" value="Ig-like_fold"/>
</dbReference>
<dbReference type="PRINTS" id="PR00014">
    <property type="entry name" value="FNTYPEIII"/>
</dbReference>
<evidence type="ECO:0000256" key="1">
    <source>
        <dbReference type="ARBA" id="ARBA00004236"/>
    </source>
</evidence>
<dbReference type="Pfam" id="PF13927">
    <property type="entry name" value="Ig_3"/>
    <property type="match status" value="1"/>
</dbReference>
<dbReference type="CDD" id="cd00063">
    <property type="entry name" value="FN3"/>
    <property type="match status" value="6"/>
</dbReference>
<dbReference type="InterPro" id="IPR036179">
    <property type="entry name" value="Ig-like_dom_sf"/>
</dbReference>
<evidence type="ECO:0000256" key="12">
    <source>
        <dbReference type="ARBA" id="ARBA00023319"/>
    </source>
</evidence>
<feature type="domain" description="Fibronectin type-III" evidence="17">
    <location>
        <begin position="842"/>
        <end position="940"/>
    </location>
</feature>
<dbReference type="SMART" id="SM00408">
    <property type="entry name" value="IGc2"/>
    <property type="match status" value="4"/>
</dbReference>
<evidence type="ECO:0000256" key="11">
    <source>
        <dbReference type="ARBA" id="ARBA00023180"/>
    </source>
</evidence>
<dbReference type="Proteomes" id="UP001461498">
    <property type="component" value="Unassembled WGS sequence"/>
</dbReference>
<comment type="similarity">
    <text evidence="3">Belongs to the immunoglobulin superfamily. DCC family.</text>
</comment>
<comment type="caution">
    <text evidence="18">The sequence shown here is derived from an EMBL/GenBank/DDBJ whole genome shotgun (WGS) entry which is preliminary data.</text>
</comment>
<feature type="domain" description="Ig-like" evidence="16">
    <location>
        <begin position="138"/>
        <end position="227"/>
    </location>
</feature>
<dbReference type="SUPFAM" id="SSF48726">
    <property type="entry name" value="Immunoglobulin"/>
    <property type="match status" value="4"/>
</dbReference>
<feature type="compositionally biased region" description="Polar residues" evidence="13">
    <location>
        <begin position="1305"/>
        <end position="1318"/>
    </location>
</feature>
<keyword evidence="9 14" id="KW-0472">Membrane</keyword>
<dbReference type="Pfam" id="PF06583">
    <property type="entry name" value="Neogenin_C"/>
    <property type="match status" value="1"/>
</dbReference>
<dbReference type="FunFam" id="2.60.40.10:FF:000551">
    <property type="entry name" value="Protogenin A"/>
    <property type="match status" value="1"/>
</dbReference>
<dbReference type="InterPro" id="IPR036116">
    <property type="entry name" value="FN3_sf"/>
</dbReference>
<dbReference type="InterPro" id="IPR010560">
    <property type="entry name" value="Neogenin_C"/>
</dbReference>
<dbReference type="InterPro" id="IPR003599">
    <property type="entry name" value="Ig_sub"/>
</dbReference>
<keyword evidence="12" id="KW-0393">Immunoglobulin domain</keyword>
<feature type="compositionally biased region" description="Basic and acidic residues" evidence="13">
    <location>
        <begin position="1167"/>
        <end position="1179"/>
    </location>
</feature>
<dbReference type="SMART" id="SM00409">
    <property type="entry name" value="IG"/>
    <property type="match status" value="4"/>
</dbReference>
<evidence type="ECO:0000256" key="3">
    <source>
        <dbReference type="ARBA" id="ARBA00009588"/>
    </source>
</evidence>
<dbReference type="Pfam" id="PF07679">
    <property type="entry name" value="I-set"/>
    <property type="match status" value="2"/>
</dbReference>
<dbReference type="Gene3D" id="2.60.40.10">
    <property type="entry name" value="Immunoglobulins"/>
    <property type="match status" value="10"/>
</dbReference>
<proteinExistence type="inferred from homology"/>
<dbReference type="SUPFAM" id="SSF49265">
    <property type="entry name" value="Fibronectin type III"/>
    <property type="match status" value="4"/>
</dbReference>
<feature type="domain" description="Fibronectin type-III" evidence="17">
    <location>
        <begin position="444"/>
        <end position="537"/>
    </location>
</feature>
<feature type="domain" description="Fibronectin type-III" evidence="17">
    <location>
        <begin position="543"/>
        <end position="632"/>
    </location>
</feature>
<dbReference type="InterPro" id="IPR013098">
    <property type="entry name" value="Ig_I-set"/>
</dbReference>
<dbReference type="SMART" id="SM00060">
    <property type="entry name" value="FN3"/>
    <property type="match status" value="6"/>
</dbReference>
<dbReference type="GO" id="GO:0009653">
    <property type="term" value="P:anatomical structure morphogenesis"/>
    <property type="evidence" value="ECO:0007669"/>
    <property type="project" value="UniProtKB-ARBA"/>
</dbReference>
<feature type="signal peptide" evidence="15">
    <location>
        <begin position="1"/>
        <end position="30"/>
    </location>
</feature>
<evidence type="ECO:0000256" key="8">
    <source>
        <dbReference type="ARBA" id="ARBA00022989"/>
    </source>
</evidence>
<keyword evidence="11" id="KW-0325">Glycoprotein</keyword>
<dbReference type="FunFam" id="2.60.40.10:FF:000004">
    <property type="entry name" value="DCC isoform 1"/>
    <property type="match status" value="1"/>
</dbReference>
<dbReference type="EMBL" id="JAPXFL010000007">
    <property type="protein sequence ID" value="KAK9503476.1"/>
    <property type="molecule type" value="Genomic_DNA"/>
</dbReference>
<evidence type="ECO:0000256" key="9">
    <source>
        <dbReference type="ARBA" id="ARBA00023136"/>
    </source>
</evidence>
<protein>
    <recommendedName>
        <fullName evidence="20">Neogenin</fullName>
    </recommendedName>
</protein>
<evidence type="ECO:0000256" key="7">
    <source>
        <dbReference type="ARBA" id="ARBA00022737"/>
    </source>
</evidence>
<evidence type="ECO:0000259" key="16">
    <source>
        <dbReference type="PROSITE" id="PS50835"/>
    </source>
</evidence>
<keyword evidence="6 15" id="KW-0732">Signal</keyword>
<dbReference type="PROSITE" id="PS50853">
    <property type="entry name" value="FN3"/>
    <property type="match status" value="6"/>
</dbReference>
<evidence type="ECO:0000256" key="4">
    <source>
        <dbReference type="ARBA" id="ARBA00022475"/>
    </source>
</evidence>
<comment type="subcellular location">
    <subcellularLocation>
        <location evidence="1">Cell membrane</location>
    </subcellularLocation>
    <subcellularLocation>
        <location evidence="2">Membrane</location>
        <topology evidence="2">Single-pass type I membrane protein</topology>
    </subcellularLocation>
</comment>
<keyword evidence="7" id="KW-0677">Repeat</keyword>
<feature type="domain" description="Ig-like" evidence="16">
    <location>
        <begin position="15"/>
        <end position="127"/>
    </location>
</feature>
<dbReference type="FunFam" id="2.60.40.10:FF:000133">
    <property type="entry name" value="Neogenin isoform 1"/>
    <property type="match status" value="1"/>
</dbReference>
<keyword evidence="4" id="KW-1003">Cell membrane</keyword>
<dbReference type="Pfam" id="PF00041">
    <property type="entry name" value="fn3"/>
    <property type="match status" value="6"/>
</dbReference>
<sequence length="1428" mass="156462">MNPSSGFLSYRSCFPLHILLISFLLHFGDSEDHENDSGLWFSHEPEDMIVVPGRGVILDCQATSSDPNAHPIITWRDADGNNLNLASDPNRSQLASGALNISRVTNESGMEHYACMASVGSIGKIVSRIATVTTARLPALLREPQSLHVYPGQTAYFVCDSDGRPTPNITWLKDQQPLVIDEARMVVLPSGSLEIDDVQPSDTGAYRCNLTALHMHRLSKVAYLTVSQDFEGANRETPPEFIATPKTSTALEGDTVTLDCAANSNPKPWISWLKDGVTLDMADLDSRYVKVGTGSLQITNVVESDAGDYQCRADNREDSADAQATLHIHVAPRFVKKPISKIALVKSDIELECEVYAKPDPKVTWLKNGDIISPNNDYLQVVNGNNLRILGVMELDYGIFQCIASNAAGNIQAAALLTVKHPVTNLRWPILHRVTESGKSETGAPRDLEAAVIKPQFVTLRWKPPATSHGEILAYSVFYVEQNSDRERVLNTSRSRLEEASIASLRPNTTYSFRVAALTESGIGASSSPLVVVTRPELKLPSAPLNVKVIPSTTHLTVTWKPPSITYGRIHLYKLYYYESEISEEHHIETVDTGYTVTGLKKFTEYIVWVVAYNHNGAGANSEEITVKTLSDVPSEAPTNVTVDAASSTSVIVRWEPPPLEGRNGVITGYKLRYRMRDRRGKSETVTTAGNRRLMVLTGLEKSSVYQVRIWAMTVNGTGPPTDWHTIETYEKDLDESTVPEAPLSLRAKANGDSITVIWSPPKNPNIMVRGYSIGWGKGVPDEYAERLEGKMRFYVIKNLEPNSEYVISLRAHNERGEGPPVYENVRTQDETPPDSQTPLLPPVGLKATVISPTSVVLFWSDSTLSQDQVVTDNRYYVVRYNQFYHSAINTKYRFHNSTVLNYMIDDLKPFTQYEFVVKVVKGRRESPWSMMVVNTTWEAAPGSPPRDLTVVNVDNSPGTVSLSWQPPKIPNGLITNYIVSYTTDLQTKERDWITETVPGDKMAATIKALSLSTTYYFHVKAKNKKGYSISSPVVSVTIPIGYGGIAEVGSLGKGKGGLSTTAIMYIVIISSSLVVTIIAIILIIFCCRKSQATTPERSKKGYMKGKASTSNIKPPDLWIHHDQMELKNLEKNQEQPGGVGGGGGAGSLPRGTTTVGPVDTPSRSGTMEKQRHPEHRDYPSNYMGNQMCQPLLLPEERTSTLRRAGIKQKPITLPIDNSHFREPVATATPVGVGGSISGGSLGTGPPVGMVTPQPSSSVTAETRPLYPRTQYSISRAHVTIDPNVSENPYVVQAAPSNMAYEPMPSSSAQQTPSNYGSGENAKRLQGHPLKSFSVPAPPPQSAPTTPQQKHIVTVRAQQGSSPYKKSGAAYSQGVTTSPVPGVKVKHTAEELPKIQASYSTEELNQEMANLEGLMKDLNAITASEFQC</sequence>
<feature type="domain" description="Fibronectin type-III" evidence="17">
    <location>
        <begin position="945"/>
        <end position="1042"/>
    </location>
</feature>
<dbReference type="GO" id="GO:0030154">
    <property type="term" value="P:cell differentiation"/>
    <property type="evidence" value="ECO:0007669"/>
    <property type="project" value="UniProtKB-ARBA"/>
</dbReference>
<feature type="transmembrane region" description="Helical" evidence="14">
    <location>
        <begin position="1063"/>
        <end position="1088"/>
    </location>
</feature>
<feature type="domain" description="Fibronectin type-III" evidence="17">
    <location>
        <begin position="637"/>
        <end position="732"/>
    </location>
</feature>
<organism evidence="18 19">
    <name type="scientific">Rhynocoris fuscipes</name>
    <dbReference type="NCBI Taxonomy" id="488301"/>
    <lineage>
        <taxon>Eukaryota</taxon>
        <taxon>Metazoa</taxon>
        <taxon>Ecdysozoa</taxon>
        <taxon>Arthropoda</taxon>
        <taxon>Hexapoda</taxon>
        <taxon>Insecta</taxon>
        <taxon>Pterygota</taxon>
        <taxon>Neoptera</taxon>
        <taxon>Paraneoptera</taxon>
        <taxon>Hemiptera</taxon>
        <taxon>Heteroptera</taxon>
        <taxon>Panheteroptera</taxon>
        <taxon>Cimicomorpha</taxon>
        <taxon>Reduviidae</taxon>
        <taxon>Harpactorinae</taxon>
        <taxon>Harpactorini</taxon>
        <taxon>Rhynocoris</taxon>
    </lineage>
</organism>
<accession>A0AAW1CYD3</accession>
<evidence type="ECO:0000256" key="15">
    <source>
        <dbReference type="SAM" id="SignalP"/>
    </source>
</evidence>
<feature type="domain" description="Ig-like" evidence="16">
    <location>
        <begin position="332"/>
        <end position="418"/>
    </location>
</feature>
<evidence type="ECO:0000313" key="19">
    <source>
        <dbReference type="Proteomes" id="UP001461498"/>
    </source>
</evidence>
<dbReference type="PROSITE" id="PS50835">
    <property type="entry name" value="IG_LIKE"/>
    <property type="match status" value="4"/>
</dbReference>
<evidence type="ECO:0000256" key="10">
    <source>
        <dbReference type="ARBA" id="ARBA00023157"/>
    </source>
</evidence>
<reference evidence="18 19" key="1">
    <citation type="submission" date="2022-12" db="EMBL/GenBank/DDBJ databases">
        <title>Chromosome-level genome assembly of true bugs.</title>
        <authorList>
            <person name="Ma L."/>
            <person name="Li H."/>
        </authorList>
    </citation>
    <scope>NUCLEOTIDE SEQUENCE [LARGE SCALE GENOMIC DNA]</scope>
    <source>
        <strain evidence="18">Lab_2022b</strain>
    </source>
</reference>
<evidence type="ECO:0000256" key="13">
    <source>
        <dbReference type="SAM" id="MobiDB-lite"/>
    </source>
</evidence>